<evidence type="ECO:0000313" key="1">
    <source>
        <dbReference type="EMBL" id="ETO00812.1"/>
    </source>
</evidence>
<dbReference type="Proteomes" id="UP000023152">
    <property type="component" value="Unassembled WGS sequence"/>
</dbReference>
<reference evidence="1 2" key="1">
    <citation type="journal article" date="2013" name="Curr. Biol.">
        <title>The Genome of the Foraminiferan Reticulomyxa filosa.</title>
        <authorList>
            <person name="Glockner G."/>
            <person name="Hulsmann N."/>
            <person name="Schleicher M."/>
            <person name="Noegel A.A."/>
            <person name="Eichinger L."/>
            <person name="Gallinger C."/>
            <person name="Pawlowski J."/>
            <person name="Sierra R."/>
            <person name="Euteneuer U."/>
            <person name="Pillet L."/>
            <person name="Moustafa A."/>
            <person name="Platzer M."/>
            <person name="Groth M."/>
            <person name="Szafranski K."/>
            <person name="Schliwa M."/>
        </authorList>
    </citation>
    <scope>NUCLEOTIDE SEQUENCE [LARGE SCALE GENOMIC DNA]</scope>
</reference>
<dbReference type="EMBL" id="ASPP01039993">
    <property type="protein sequence ID" value="ETO00812.1"/>
    <property type="molecule type" value="Genomic_DNA"/>
</dbReference>
<accession>X6LI45</accession>
<dbReference type="InterPro" id="IPR011043">
    <property type="entry name" value="Gal_Oxase/kelch_b-propeller"/>
</dbReference>
<keyword evidence="2" id="KW-1185">Reference proteome</keyword>
<dbReference type="SUPFAM" id="SSF50965">
    <property type="entry name" value="Galactose oxidase, central domain"/>
    <property type="match status" value="1"/>
</dbReference>
<dbReference type="OrthoDB" id="432528at2759"/>
<name>X6LI45_RETFI</name>
<protein>
    <recommendedName>
        <fullName evidence="3">Kelch motif family protein</fullName>
    </recommendedName>
</protein>
<feature type="non-terminal residue" evidence="1">
    <location>
        <position position="389"/>
    </location>
</feature>
<dbReference type="AlphaFoldDB" id="X6LI45"/>
<sequence length="389" mass="45215">MANRIIAQKYPETQTEQNQDIITFTPFQSLKELPIPFIQSQCVQHKHELLICGGYDTPDCTRDCYSYNTLKNEYKFICKYPSDVQLWGHCVVKLVDNNNNDGNETTLLSFGGYPYKHTLMMKYVSVWSDDNDNEMKKSNNCNEWIPFTDNHSNPIIIGRDNDDYRGVRAVIGGSSNHLLFITYFQKNISVFDLNTFKFIVHDTLPTDDYIWYHCFVLKPENEQEQETIKSNEEKNKKEISEMLLFCFKTGLSIEYDEDDNTFQVYQLPVCDHIAPLYAYAYVCINNIILFFGGCGCKDDDLVASKSMHKYSIREYKWMTFQNILPSPFHSCVAIFNEDNTYVHIIGGKNDKKISTSTHMKTQVSKWASEKEVKKGIELKVEKEGKENEI</sequence>
<dbReference type="Gene3D" id="2.120.10.80">
    <property type="entry name" value="Kelch-type beta propeller"/>
    <property type="match status" value="2"/>
</dbReference>
<gene>
    <name evidence="1" type="ORF">RFI_36629</name>
</gene>
<evidence type="ECO:0008006" key="3">
    <source>
        <dbReference type="Google" id="ProtNLM"/>
    </source>
</evidence>
<proteinExistence type="predicted"/>
<evidence type="ECO:0000313" key="2">
    <source>
        <dbReference type="Proteomes" id="UP000023152"/>
    </source>
</evidence>
<organism evidence="1 2">
    <name type="scientific">Reticulomyxa filosa</name>
    <dbReference type="NCBI Taxonomy" id="46433"/>
    <lineage>
        <taxon>Eukaryota</taxon>
        <taxon>Sar</taxon>
        <taxon>Rhizaria</taxon>
        <taxon>Retaria</taxon>
        <taxon>Foraminifera</taxon>
        <taxon>Monothalamids</taxon>
        <taxon>Reticulomyxidae</taxon>
        <taxon>Reticulomyxa</taxon>
    </lineage>
</organism>
<dbReference type="InterPro" id="IPR015915">
    <property type="entry name" value="Kelch-typ_b-propeller"/>
</dbReference>
<comment type="caution">
    <text evidence="1">The sequence shown here is derived from an EMBL/GenBank/DDBJ whole genome shotgun (WGS) entry which is preliminary data.</text>
</comment>